<gene>
    <name evidence="4" type="ORF">T459_32518</name>
</gene>
<dbReference type="InterPro" id="IPR027417">
    <property type="entry name" value="P-loop_NTPase"/>
</dbReference>
<dbReference type="Gene3D" id="1.10.8.430">
    <property type="entry name" value="Helical domain of apoptotic protease-activating factors"/>
    <property type="match status" value="1"/>
</dbReference>
<evidence type="ECO:0000313" key="5">
    <source>
        <dbReference type="Proteomes" id="UP000222542"/>
    </source>
</evidence>
<reference evidence="4 5" key="1">
    <citation type="journal article" date="2014" name="Nat. Genet.">
        <title>Genome sequence of the hot pepper provides insights into the evolution of pungency in Capsicum species.</title>
        <authorList>
            <person name="Kim S."/>
            <person name="Park M."/>
            <person name="Yeom S.I."/>
            <person name="Kim Y.M."/>
            <person name="Lee J.M."/>
            <person name="Lee H.A."/>
            <person name="Seo E."/>
            <person name="Choi J."/>
            <person name="Cheong K."/>
            <person name="Kim K.T."/>
            <person name="Jung K."/>
            <person name="Lee G.W."/>
            <person name="Oh S.K."/>
            <person name="Bae C."/>
            <person name="Kim S.B."/>
            <person name="Lee H.Y."/>
            <person name="Kim S.Y."/>
            <person name="Kim M.S."/>
            <person name="Kang B.C."/>
            <person name="Jo Y.D."/>
            <person name="Yang H.B."/>
            <person name="Jeong H.J."/>
            <person name="Kang W.H."/>
            <person name="Kwon J.K."/>
            <person name="Shin C."/>
            <person name="Lim J.Y."/>
            <person name="Park J.H."/>
            <person name="Huh J.H."/>
            <person name="Kim J.S."/>
            <person name="Kim B.D."/>
            <person name="Cohen O."/>
            <person name="Paran I."/>
            <person name="Suh M.C."/>
            <person name="Lee S.B."/>
            <person name="Kim Y.K."/>
            <person name="Shin Y."/>
            <person name="Noh S.J."/>
            <person name="Park J."/>
            <person name="Seo Y.S."/>
            <person name="Kwon S.Y."/>
            <person name="Kim H.A."/>
            <person name="Park J.M."/>
            <person name="Kim H.J."/>
            <person name="Choi S.B."/>
            <person name="Bosland P.W."/>
            <person name="Reeves G."/>
            <person name="Jo S.H."/>
            <person name="Lee B.W."/>
            <person name="Cho H.T."/>
            <person name="Choi H.S."/>
            <person name="Lee M.S."/>
            <person name="Yu Y."/>
            <person name="Do Choi Y."/>
            <person name="Park B.S."/>
            <person name="van Deynze A."/>
            <person name="Ashrafi H."/>
            <person name="Hill T."/>
            <person name="Kim W.T."/>
            <person name="Pai H.S."/>
            <person name="Ahn H.K."/>
            <person name="Yeam I."/>
            <person name="Giovannoni J.J."/>
            <person name="Rose J.K."/>
            <person name="Sorensen I."/>
            <person name="Lee S.J."/>
            <person name="Kim R.W."/>
            <person name="Choi I.Y."/>
            <person name="Choi B.S."/>
            <person name="Lim J.S."/>
            <person name="Lee Y.H."/>
            <person name="Choi D."/>
        </authorList>
    </citation>
    <scope>NUCLEOTIDE SEQUENCE [LARGE SCALE GENOMIC DNA]</scope>
    <source>
        <strain evidence="5">cv. CM334</strain>
    </source>
</reference>
<name>A0A2G2Y1R3_CAPAN</name>
<accession>A0A2G2Y1R3</accession>
<reference evidence="4 5" key="2">
    <citation type="journal article" date="2017" name="Genome Biol.">
        <title>New reference genome sequences of hot pepper reveal the massive evolution of plant disease-resistance genes by retroduplication.</title>
        <authorList>
            <person name="Kim S."/>
            <person name="Park J."/>
            <person name="Yeom S.I."/>
            <person name="Kim Y.M."/>
            <person name="Seo E."/>
            <person name="Kim K.T."/>
            <person name="Kim M.S."/>
            <person name="Lee J.M."/>
            <person name="Cheong K."/>
            <person name="Shin H.S."/>
            <person name="Kim S.B."/>
            <person name="Han K."/>
            <person name="Lee J."/>
            <person name="Park M."/>
            <person name="Lee H.A."/>
            <person name="Lee H.Y."/>
            <person name="Lee Y."/>
            <person name="Oh S."/>
            <person name="Lee J.H."/>
            <person name="Choi E."/>
            <person name="Choi E."/>
            <person name="Lee S.E."/>
            <person name="Jeon J."/>
            <person name="Kim H."/>
            <person name="Choi G."/>
            <person name="Song H."/>
            <person name="Lee J."/>
            <person name="Lee S.C."/>
            <person name="Kwon J.K."/>
            <person name="Lee H.Y."/>
            <person name="Koo N."/>
            <person name="Hong Y."/>
            <person name="Kim R.W."/>
            <person name="Kang W.H."/>
            <person name="Huh J.H."/>
            <person name="Kang B.C."/>
            <person name="Yang T.J."/>
            <person name="Lee Y.H."/>
            <person name="Bennetzen J.L."/>
            <person name="Choi D."/>
        </authorList>
    </citation>
    <scope>NUCLEOTIDE SEQUENCE [LARGE SCALE GENOMIC DNA]</scope>
    <source>
        <strain evidence="5">cv. CM334</strain>
    </source>
</reference>
<dbReference type="AlphaFoldDB" id="A0A2G2Y1R3"/>
<evidence type="ECO:0000256" key="1">
    <source>
        <dbReference type="ARBA" id="ARBA00022614"/>
    </source>
</evidence>
<keyword evidence="1" id="KW-0433">Leucine-rich repeat</keyword>
<dbReference type="OMA" id="IWHENIN"/>
<proteinExistence type="predicted"/>
<dbReference type="PANTHER" id="PTHR11017:SF563">
    <property type="entry name" value="TMV RESISTANCE PROTEIN N-LIKE"/>
    <property type="match status" value="1"/>
</dbReference>
<dbReference type="GO" id="GO:0016020">
    <property type="term" value="C:membrane"/>
    <property type="evidence" value="ECO:0007669"/>
    <property type="project" value="UniProtKB-SubCell"/>
</dbReference>
<evidence type="ECO:0000313" key="4">
    <source>
        <dbReference type="EMBL" id="PHT63696.1"/>
    </source>
</evidence>
<dbReference type="Gramene" id="PHT63696">
    <property type="protein sequence ID" value="PHT63696"/>
    <property type="gene ID" value="T459_32518"/>
</dbReference>
<comment type="caution">
    <text evidence="4">The sequence shown here is derived from an EMBL/GenBank/DDBJ whole genome shotgun (WGS) entry which is preliminary data.</text>
</comment>
<protein>
    <recommendedName>
        <fullName evidence="3">Disease resistance protein Roq1-like winged-helix domain-containing protein</fullName>
    </recommendedName>
</protein>
<keyword evidence="5" id="KW-1185">Reference proteome</keyword>
<dbReference type="GO" id="GO:0006952">
    <property type="term" value="P:defense response"/>
    <property type="evidence" value="ECO:0007669"/>
    <property type="project" value="InterPro"/>
</dbReference>
<dbReference type="InterPro" id="IPR042197">
    <property type="entry name" value="Apaf_helical"/>
</dbReference>
<organism evidence="4 5">
    <name type="scientific">Capsicum annuum</name>
    <name type="common">Capsicum pepper</name>
    <dbReference type="NCBI Taxonomy" id="4072"/>
    <lineage>
        <taxon>Eukaryota</taxon>
        <taxon>Viridiplantae</taxon>
        <taxon>Streptophyta</taxon>
        <taxon>Embryophyta</taxon>
        <taxon>Tracheophyta</taxon>
        <taxon>Spermatophyta</taxon>
        <taxon>Magnoliopsida</taxon>
        <taxon>eudicotyledons</taxon>
        <taxon>Gunneridae</taxon>
        <taxon>Pentapetalae</taxon>
        <taxon>asterids</taxon>
        <taxon>lamiids</taxon>
        <taxon>Solanales</taxon>
        <taxon>Solanaceae</taxon>
        <taxon>Solanoideae</taxon>
        <taxon>Capsiceae</taxon>
        <taxon>Capsicum</taxon>
    </lineage>
</organism>
<dbReference type="EMBL" id="AYRZ02000026">
    <property type="protein sequence ID" value="PHT63696.1"/>
    <property type="molecule type" value="Genomic_DNA"/>
</dbReference>
<dbReference type="InterPro" id="IPR058192">
    <property type="entry name" value="WHD_ROQ1-like"/>
</dbReference>
<evidence type="ECO:0000259" key="3">
    <source>
        <dbReference type="Pfam" id="PF23282"/>
    </source>
</evidence>
<dbReference type="SUPFAM" id="SSF46785">
    <property type="entry name" value="Winged helix' DNA-binding domain"/>
    <property type="match status" value="1"/>
</dbReference>
<dbReference type="STRING" id="4072.A0A2G2Y1R3"/>
<dbReference type="InterPro" id="IPR044974">
    <property type="entry name" value="Disease_R_plants"/>
</dbReference>
<sequence>MKDWFGYGSKIIVTRHKSLLRPQLGLEVHEVEILYTVEANELFNFHAFGEKNPISEDYNYKEKEYSEEVIEWCRGLPLALQVIASSLAGKSKDVWGSAIEKLREIPTNKIVEKLRLSYELLEDDHDQNLFVHLSCFFVGMKKDFVVRILDKCEFYTLVGIQNLIDKCLVTIDEYVNDIRMHELVRDMGRDIVRREAPVDPGKRTRLWHHTDSYSVLTGKTVSN</sequence>
<dbReference type="SUPFAM" id="SSF52540">
    <property type="entry name" value="P-loop containing nucleoside triphosphate hydrolases"/>
    <property type="match status" value="1"/>
</dbReference>
<keyword evidence="2" id="KW-0677">Repeat</keyword>
<dbReference type="Pfam" id="PF23282">
    <property type="entry name" value="WHD_ROQ1"/>
    <property type="match status" value="1"/>
</dbReference>
<dbReference type="Proteomes" id="UP000222542">
    <property type="component" value="Unassembled WGS sequence"/>
</dbReference>
<dbReference type="PANTHER" id="PTHR11017">
    <property type="entry name" value="LEUCINE-RICH REPEAT-CONTAINING PROTEIN"/>
    <property type="match status" value="1"/>
</dbReference>
<dbReference type="GO" id="GO:0043531">
    <property type="term" value="F:ADP binding"/>
    <property type="evidence" value="ECO:0007669"/>
    <property type="project" value="InterPro"/>
</dbReference>
<dbReference type="GO" id="GO:0005524">
    <property type="term" value="F:ATP binding"/>
    <property type="evidence" value="ECO:0007669"/>
    <property type="project" value="UniProtKB-KW"/>
</dbReference>
<dbReference type="InterPro" id="IPR036390">
    <property type="entry name" value="WH_DNA-bd_sf"/>
</dbReference>
<evidence type="ECO:0000256" key="2">
    <source>
        <dbReference type="ARBA" id="ARBA00022737"/>
    </source>
</evidence>
<feature type="domain" description="Disease resistance protein Roq1-like winged-helix" evidence="3">
    <location>
        <begin position="124"/>
        <end position="194"/>
    </location>
</feature>